<dbReference type="CDD" id="cd13520">
    <property type="entry name" value="PBP2_TAXI_TRAP"/>
    <property type="match status" value="1"/>
</dbReference>
<gene>
    <name evidence="1" type="ORF">CTOB1V02_LOCUS13988</name>
</gene>
<dbReference type="Gene3D" id="3.40.190.10">
    <property type="entry name" value="Periplasmic binding protein-like II"/>
    <property type="match status" value="2"/>
</dbReference>
<dbReference type="OrthoDB" id="5194099at2759"/>
<organism evidence="1">
    <name type="scientific">Cyprideis torosa</name>
    <dbReference type="NCBI Taxonomy" id="163714"/>
    <lineage>
        <taxon>Eukaryota</taxon>
        <taxon>Metazoa</taxon>
        <taxon>Ecdysozoa</taxon>
        <taxon>Arthropoda</taxon>
        <taxon>Crustacea</taxon>
        <taxon>Oligostraca</taxon>
        <taxon>Ostracoda</taxon>
        <taxon>Podocopa</taxon>
        <taxon>Podocopida</taxon>
        <taxon>Cytherocopina</taxon>
        <taxon>Cytheroidea</taxon>
        <taxon>Cytherideidae</taxon>
        <taxon>Cyprideis</taxon>
    </lineage>
</organism>
<dbReference type="EMBL" id="OB677013">
    <property type="protein sequence ID" value="CAD7236173.1"/>
    <property type="molecule type" value="Genomic_DNA"/>
</dbReference>
<dbReference type="SUPFAM" id="SSF53850">
    <property type="entry name" value="Periplasmic binding protein-like II"/>
    <property type="match status" value="1"/>
</dbReference>
<protein>
    <submittedName>
        <fullName evidence="1">Uncharacterized protein</fullName>
    </submittedName>
</protein>
<dbReference type="PANTHER" id="PTHR42941:SF1">
    <property type="entry name" value="SLL1037 PROTEIN"/>
    <property type="match status" value="1"/>
</dbReference>
<dbReference type="InterPro" id="IPR011852">
    <property type="entry name" value="TRAP_TAXI"/>
</dbReference>
<dbReference type="Pfam" id="PF16868">
    <property type="entry name" value="NMT1_3"/>
    <property type="match status" value="1"/>
</dbReference>
<dbReference type="PANTHER" id="PTHR42941">
    <property type="entry name" value="SLL1037 PROTEIN"/>
    <property type="match status" value="1"/>
</dbReference>
<evidence type="ECO:0000313" key="1">
    <source>
        <dbReference type="EMBL" id="CAD7236173.1"/>
    </source>
</evidence>
<accession>A0A7R8WVV4</accession>
<proteinExistence type="predicted"/>
<name>A0A7R8WVV4_9CRUS</name>
<reference evidence="1" key="1">
    <citation type="submission" date="2020-11" db="EMBL/GenBank/DDBJ databases">
        <authorList>
            <person name="Tran Van P."/>
        </authorList>
    </citation>
    <scope>NUCLEOTIDE SEQUENCE</scope>
</reference>
<dbReference type="NCBIfam" id="TIGR02122">
    <property type="entry name" value="TRAP_TAXI"/>
    <property type="match status" value="1"/>
</dbReference>
<sequence>MEMIMTLLKTLAGALVAGTLFASTAAAQDPSFFRIGTGGAGGTYFPIGGTIANGISAPPGSRACEDGGQCGVPGLIAIAQSTTASVFNNAAVQNGELEAGLAAADVTRSMYLGEGKFEGKPHPKLRIVANLFPEDLHLVLPAGESIESLADLAGKRVGIAQAGSGTQVAVLQMLAAWGVTRDNMDEAELNNSQSAERLADGQIDAYFYAAGWPVAAMVQLSSTKGMSLHSFSDEDLAKINEIIPAYIPSEIPGGVYEGIDEAVKTPAVSALLVTSADLSDELIYGITKALWNDATRKLLDNGHAKGKQITPDTALNGVSTLGVPLHPGAERFYREIGLLK</sequence>
<dbReference type="AlphaFoldDB" id="A0A7R8WVV4"/>